<gene>
    <name evidence="1" type="ORF">BT62DRAFT_1004641</name>
</gene>
<comment type="caution">
    <text evidence="1">The sequence shown here is derived from an EMBL/GenBank/DDBJ whole genome shotgun (WGS) entry which is preliminary data.</text>
</comment>
<evidence type="ECO:0000313" key="1">
    <source>
        <dbReference type="EMBL" id="KAG7447868.1"/>
    </source>
</evidence>
<dbReference type="OrthoDB" id="16851at2759"/>
<name>A0A9P7VV07_9AGAR</name>
<sequence>MSTRFLRHVHTDRPSLVCINSYISNVPSSHSQLRHVGTLFMAEKHCSTRALRVIQPYISERTLLLGPGYRGGTRKGLDLTISGITPTESRYFPSSSHPDSYGGVLLRTLRDLNSGKIISGPSLLVDHILQLRRVEIIPQSPCISLDLSHPVATASSTHPRVGFISRPYRYFVHPERLTANGRAQTLLGVLPQKELSGLKDKTLNAYLAEYQAGIDRKAKLEELMGARQRGISSSPTKYMKLMGCIEYLKAVKSAAGDDDGAN</sequence>
<keyword evidence="2" id="KW-1185">Reference proteome</keyword>
<proteinExistence type="predicted"/>
<reference evidence="1" key="1">
    <citation type="submission" date="2020-11" db="EMBL/GenBank/DDBJ databases">
        <title>Adaptations for nitrogen fixation in a non-lichenized fungal sporocarp promotes dispersal by wood-feeding termites.</title>
        <authorList>
            <consortium name="DOE Joint Genome Institute"/>
            <person name="Koch R.A."/>
            <person name="Yoon G."/>
            <person name="Arayal U."/>
            <person name="Lail K."/>
            <person name="Amirebrahimi M."/>
            <person name="Labutti K."/>
            <person name="Lipzen A."/>
            <person name="Riley R."/>
            <person name="Barry K."/>
            <person name="Henrissat B."/>
            <person name="Grigoriev I.V."/>
            <person name="Herr J.R."/>
            <person name="Aime M.C."/>
        </authorList>
    </citation>
    <scope>NUCLEOTIDE SEQUENCE</scope>
    <source>
        <strain evidence="1">MCA 3950</strain>
    </source>
</reference>
<organism evidence="1 2">
    <name type="scientific">Guyanagaster necrorhizus</name>
    <dbReference type="NCBI Taxonomy" id="856835"/>
    <lineage>
        <taxon>Eukaryota</taxon>
        <taxon>Fungi</taxon>
        <taxon>Dikarya</taxon>
        <taxon>Basidiomycota</taxon>
        <taxon>Agaricomycotina</taxon>
        <taxon>Agaricomycetes</taxon>
        <taxon>Agaricomycetidae</taxon>
        <taxon>Agaricales</taxon>
        <taxon>Marasmiineae</taxon>
        <taxon>Physalacriaceae</taxon>
        <taxon>Guyanagaster</taxon>
    </lineage>
</organism>
<dbReference type="Proteomes" id="UP000812287">
    <property type="component" value="Unassembled WGS sequence"/>
</dbReference>
<evidence type="ECO:0000313" key="2">
    <source>
        <dbReference type="Proteomes" id="UP000812287"/>
    </source>
</evidence>
<dbReference type="RefSeq" id="XP_043041368.1">
    <property type="nucleotide sequence ID" value="XM_043177054.1"/>
</dbReference>
<dbReference type="EMBL" id="MU250531">
    <property type="protein sequence ID" value="KAG7447868.1"/>
    <property type="molecule type" value="Genomic_DNA"/>
</dbReference>
<protein>
    <submittedName>
        <fullName evidence="1">Uncharacterized protein</fullName>
    </submittedName>
</protein>
<accession>A0A9P7VV07</accession>
<dbReference type="AlphaFoldDB" id="A0A9P7VV07"/>
<dbReference type="GeneID" id="66099341"/>